<dbReference type="GO" id="GO:0005737">
    <property type="term" value="C:cytoplasm"/>
    <property type="evidence" value="ECO:0007669"/>
    <property type="project" value="UniProtKB-SubCell"/>
</dbReference>
<dbReference type="GO" id="GO:0005524">
    <property type="term" value="F:ATP binding"/>
    <property type="evidence" value="ECO:0007669"/>
    <property type="project" value="UniProtKB-UniRule"/>
</dbReference>
<comment type="catalytic activity">
    <reaction evidence="6 8">
        <text>dCMP + ATP = dCDP + ADP</text>
        <dbReference type="Rhea" id="RHEA:25094"/>
        <dbReference type="ChEBI" id="CHEBI:30616"/>
        <dbReference type="ChEBI" id="CHEBI:57566"/>
        <dbReference type="ChEBI" id="CHEBI:58593"/>
        <dbReference type="ChEBI" id="CHEBI:456216"/>
        <dbReference type="EC" id="2.7.4.25"/>
    </reaction>
</comment>
<gene>
    <name evidence="8" type="primary">cmk</name>
    <name evidence="11" type="ORF">BECKDK2373C_GA0170839_11414</name>
</gene>
<dbReference type="NCBIfam" id="TIGR00017">
    <property type="entry name" value="cmk"/>
    <property type="match status" value="1"/>
</dbReference>
<comment type="catalytic activity">
    <reaction evidence="7 8">
        <text>CMP + ATP = CDP + ADP</text>
        <dbReference type="Rhea" id="RHEA:11600"/>
        <dbReference type="ChEBI" id="CHEBI:30616"/>
        <dbReference type="ChEBI" id="CHEBI:58069"/>
        <dbReference type="ChEBI" id="CHEBI:60377"/>
        <dbReference type="ChEBI" id="CHEBI:456216"/>
        <dbReference type="EC" id="2.7.4.25"/>
    </reaction>
</comment>
<evidence type="ECO:0000256" key="5">
    <source>
        <dbReference type="ARBA" id="ARBA00022840"/>
    </source>
</evidence>
<evidence type="ECO:0000256" key="8">
    <source>
        <dbReference type="HAMAP-Rule" id="MF_00238"/>
    </source>
</evidence>
<dbReference type="InterPro" id="IPR003136">
    <property type="entry name" value="Cytidylate_kin"/>
</dbReference>
<keyword evidence="3 8" id="KW-0547">Nucleotide-binding</keyword>
<evidence type="ECO:0000256" key="1">
    <source>
        <dbReference type="ARBA" id="ARBA00009427"/>
    </source>
</evidence>
<keyword evidence="5 8" id="KW-0067">ATP-binding</keyword>
<evidence type="ECO:0000259" key="10">
    <source>
        <dbReference type="Pfam" id="PF02224"/>
    </source>
</evidence>
<dbReference type="GO" id="GO:0036430">
    <property type="term" value="F:CMP kinase activity"/>
    <property type="evidence" value="ECO:0007669"/>
    <property type="project" value="RHEA"/>
</dbReference>
<dbReference type="HAMAP" id="MF_00238">
    <property type="entry name" value="Cytidyl_kinase_type1"/>
    <property type="match status" value="1"/>
</dbReference>
<name>A0A450TFZ7_9GAMM</name>
<feature type="domain" description="Cytidylate kinase" evidence="10">
    <location>
        <begin position="17"/>
        <end position="229"/>
    </location>
</feature>
<dbReference type="GO" id="GO:0006220">
    <property type="term" value="P:pyrimidine nucleotide metabolic process"/>
    <property type="evidence" value="ECO:0007669"/>
    <property type="project" value="UniProtKB-UniRule"/>
</dbReference>
<reference evidence="11" key="1">
    <citation type="submission" date="2019-02" db="EMBL/GenBank/DDBJ databases">
        <authorList>
            <person name="Gruber-Vodicka R. H."/>
            <person name="Seah K. B. B."/>
        </authorList>
    </citation>
    <scope>NUCLEOTIDE SEQUENCE</scope>
    <source>
        <strain evidence="11">BECK_DK161</strain>
    </source>
</reference>
<dbReference type="InterPro" id="IPR011994">
    <property type="entry name" value="Cytidylate_kinase_dom"/>
</dbReference>
<dbReference type="InterPro" id="IPR027417">
    <property type="entry name" value="P-loop_NTPase"/>
</dbReference>
<evidence type="ECO:0000256" key="4">
    <source>
        <dbReference type="ARBA" id="ARBA00022777"/>
    </source>
</evidence>
<protein>
    <recommendedName>
        <fullName evidence="8">Cytidylate kinase</fullName>
        <shortName evidence="8">CK</shortName>
        <ecNumber evidence="8">2.7.4.25</ecNumber>
    </recommendedName>
    <alternativeName>
        <fullName evidence="8">Cytidine monophosphate kinase</fullName>
        <shortName evidence="8">CMP kinase</shortName>
    </alternativeName>
</protein>
<evidence type="ECO:0000256" key="2">
    <source>
        <dbReference type="ARBA" id="ARBA00022679"/>
    </source>
</evidence>
<sequence>MPHPLPGSYPEKSPPVITIDGPSGVGKGTVSRLLARRLGNWRVLDSGALYRLLALAAISRRIALDDEAGLCALGQRLDCEFLYEGDTERILLDGREVTEEIREETCGNNASMLARLPGVREALMARQRDFRGFPGLVADGRDMGTRIFPDARTKFFLTANLHERAKRRHKQLKAQGADGNLASLLTEIEERDRRDRERSASPLEPATDAVLIDTTDLVIDEVLDRVMASVITSGIETGEAIIRPRNITT</sequence>
<dbReference type="EC" id="2.7.4.25" evidence="8"/>
<dbReference type="SUPFAM" id="SSF52540">
    <property type="entry name" value="P-loop containing nucleoside triphosphate hydrolases"/>
    <property type="match status" value="1"/>
</dbReference>
<keyword evidence="8" id="KW-0963">Cytoplasm</keyword>
<dbReference type="Gene3D" id="3.40.50.300">
    <property type="entry name" value="P-loop containing nucleotide triphosphate hydrolases"/>
    <property type="match status" value="1"/>
</dbReference>
<keyword evidence="2 8" id="KW-0808">Transferase</keyword>
<dbReference type="EMBL" id="CAADEY010000141">
    <property type="protein sequence ID" value="VFJ66101.1"/>
    <property type="molecule type" value="Genomic_DNA"/>
</dbReference>
<accession>A0A450TFZ7</accession>
<evidence type="ECO:0000256" key="6">
    <source>
        <dbReference type="ARBA" id="ARBA00047615"/>
    </source>
</evidence>
<keyword evidence="4 8" id="KW-0418">Kinase</keyword>
<evidence type="ECO:0000256" key="9">
    <source>
        <dbReference type="SAM" id="MobiDB-lite"/>
    </source>
</evidence>
<feature type="region of interest" description="Disordered" evidence="9">
    <location>
        <begin position="1"/>
        <end position="23"/>
    </location>
</feature>
<evidence type="ECO:0000256" key="7">
    <source>
        <dbReference type="ARBA" id="ARBA00048478"/>
    </source>
</evidence>
<dbReference type="CDD" id="cd02020">
    <property type="entry name" value="CMPK"/>
    <property type="match status" value="1"/>
</dbReference>
<dbReference type="AlphaFoldDB" id="A0A450TFZ7"/>
<comment type="subcellular location">
    <subcellularLocation>
        <location evidence="8">Cytoplasm</location>
    </subcellularLocation>
</comment>
<evidence type="ECO:0000313" key="11">
    <source>
        <dbReference type="EMBL" id="VFJ66101.1"/>
    </source>
</evidence>
<comment type="similarity">
    <text evidence="1 8">Belongs to the cytidylate kinase family. Type 1 subfamily.</text>
</comment>
<organism evidence="11">
    <name type="scientific">Candidatus Kentrum sp. DK</name>
    <dbReference type="NCBI Taxonomy" id="2126562"/>
    <lineage>
        <taxon>Bacteria</taxon>
        <taxon>Pseudomonadati</taxon>
        <taxon>Pseudomonadota</taxon>
        <taxon>Gammaproteobacteria</taxon>
        <taxon>Candidatus Kentrum</taxon>
    </lineage>
</organism>
<dbReference type="GO" id="GO:0036431">
    <property type="term" value="F:dCMP kinase activity"/>
    <property type="evidence" value="ECO:0007669"/>
    <property type="project" value="InterPro"/>
</dbReference>
<dbReference type="Pfam" id="PF02224">
    <property type="entry name" value="Cytidylate_kin"/>
    <property type="match status" value="1"/>
</dbReference>
<feature type="binding site" evidence="8">
    <location>
        <begin position="21"/>
        <end position="29"/>
    </location>
    <ligand>
        <name>ATP</name>
        <dbReference type="ChEBI" id="CHEBI:30616"/>
    </ligand>
</feature>
<evidence type="ECO:0000256" key="3">
    <source>
        <dbReference type="ARBA" id="ARBA00022741"/>
    </source>
</evidence>
<proteinExistence type="inferred from homology"/>